<protein>
    <recommendedName>
        <fullName evidence="15">Cation/H+ exchanger domain-containing protein</fullName>
    </recommendedName>
</protein>
<dbReference type="OMA" id="FRPLMIW"/>
<dbReference type="GO" id="GO:0015297">
    <property type="term" value="F:antiporter activity"/>
    <property type="evidence" value="ECO:0007669"/>
    <property type="project" value="InterPro"/>
</dbReference>
<dbReference type="InterPro" id="IPR038770">
    <property type="entry name" value="Na+/solute_symporter_sf"/>
</dbReference>
<dbReference type="GO" id="GO:0012505">
    <property type="term" value="C:endomembrane system"/>
    <property type="evidence" value="ECO:0007669"/>
    <property type="project" value="TreeGrafter"/>
</dbReference>
<dbReference type="InterPro" id="IPR006153">
    <property type="entry name" value="Cation/H_exchanger_TM"/>
</dbReference>
<feature type="transmembrane region" description="Helical" evidence="10">
    <location>
        <begin position="50"/>
        <end position="68"/>
    </location>
</feature>
<comment type="similarity">
    <text evidence="9">Belongs to the monovalent cation:proton antiporter 2 (CPA2) transporter (TC 2.A.37) family. CHX (TC 2.A.37.4) subfamily.</text>
</comment>
<keyword evidence="5" id="KW-0630">Potassium</keyword>
<feature type="transmembrane region" description="Helical" evidence="10">
    <location>
        <begin position="146"/>
        <end position="168"/>
    </location>
</feature>
<feature type="transmembrane region" description="Helical" evidence="10">
    <location>
        <begin position="396"/>
        <end position="416"/>
    </location>
</feature>
<feature type="transmembrane region" description="Helical" evidence="10">
    <location>
        <begin position="215"/>
        <end position="234"/>
    </location>
</feature>
<evidence type="ECO:0000256" key="1">
    <source>
        <dbReference type="ARBA" id="ARBA00004141"/>
    </source>
</evidence>
<dbReference type="Gramene" id="OIW00586">
    <property type="protein sequence ID" value="OIW00586"/>
    <property type="gene ID" value="TanjilG_14812"/>
</dbReference>
<keyword evidence="3" id="KW-0633">Potassium transport</keyword>
<keyword evidence="8 10" id="KW-0472">Membrane</keyword>
<evidence type="ECO:0008006" key="15">
    <source>
        <dbReference type="Google" id="ProtNLM"/>
    </source>
</evidence>
<keyword evidence="6 10" id="KW-1133">Transmembrane helix</keyword>
<feature type="transmembrane region" description="Helical" evidence="10">
    <location>
        <begin position="358"/>
        <end position="389"/>
    </location>
</feature>
<dbReference type="GO" id="GO:0016020">
    <property type="term" value="C:membrane"/>
    <property type="evidence" value="ECO:0007669"/>
    <property type="project" value="UniProtKB-SubCell"/>
</dbReference>
<comment type="subcellular location">
    <subcellularLocation>
        <location evidence="1">Membrane</location>
        <topology evidence="1">Multi-pass membrane protein</topology>
    </subcellularLocation>
</comment>
<feature type="domain" description="Cation/H(+) antiporter central" evidence="12">
    <location>
        <begin position="504"/>
        <end position="631"/>
    </location>
</feature>
<feature type="transmembrane region" description="Helical" evidence="10">
    <location>
        <begin position="307"/>
        <end position="325"/>
    </location>
</feature>
<feature type="transmembrane region" description="Helical" evidence="10">
    <location>
        <begin position="246"/>
        <end position="272"/>
    </location>
</feature>
<dbReference type="Pfam" id="PF00999">
    <property type="entry name" value="Na_H_Exchanger"/>
    <property type="match status" value="1"/>
</dbReference>
<evidence type="ECO:0000256" key="2">
    <source>
        <dbReference type="ARBA" id="ARBA00022448"/>
    </source>
</evidence>
<dbReference type="InterPro" id="IPR057291">
    <property type="entry name" value="CHX17_2nd"/>
</dbReference>
<organism evidence="13 14">
    <name type="scientific">Lupinus angustifolius</name>
    <name type="common">Narrow-leaved blue lupine</name>
    <dbReference type="NCBI Taxonomy" id="3871"/>
    <lineage>
        <taxon>Eukaryota</taxon>
        <taxon>Viridiplantae</taxon>
        <taxon>Streptophyta</taxon>
        <taxon>Embryophyta</taxon>
        <taxon>Tracheophyta</taxon>
        <taxon>Spermatophyta</taxon>
        <taxon>Magnoliopsida</taxon>
        <taxon>eudicotyledons</taxon>
        <taxon>Gunneridae</taxon>
        <taxon>Pentapetalae</taxon>
        <taxon>rosids</taxon>
        <taxon>fabids</taxon>
        <taxon>Fabales</taxon>
        <taxon>Fabaceae</taxon>
        <taxon>Papilionoideae</taxon>
        <taxon>50 kb inversion clade</taxon>
        <taxon>genistoids sensu lato</taxon>
        <taxon>core genistoids</taxon>
        <taxon>Genisteae</taxon>
        <taxon>Lupinus</taxon>
    </lineage>
</organism>
<dbReference type="GO" id="GO:0006885">
    <property type="term" value="P:regulation of pH"/>
    <property type="evidence" value="ECO:0007669"/>
    <property type="project" value="TreeGrafter"/>
</dbReference>
<feature type="transmembrane region" description="Helical" evidence="10">
    <location>
        <begin position="75"/>
        <end position="94"/>
    </location>
</feature>
<keyword evidence="4 10" id="KW-0812">Transmembrane</keyword>
<evidence type="ECO:0000256" key="4">
    <source>
        <dbReference type="ARBA" id="ARBA00022692"/>
    </source>
</evidence>
<feature type="transmembrane region" description="Helical" evidence="10">
    <location>
        <begin position="284"/>
        <end position="301"/>
    </location>
</feature>
<evidence type="ECO:0000259" key="12">
    <source>
        <dbReference type="Pfam" id="PF23256"/>
    </source>
</evidence>
<evidence type="ECO:0000256" key="6">
    <source>
        <dbReference type="ARBA" id="ARBA00022989"/>
    </source>
</evidence>
<keyword evidence="2" id="KW-0813">Transport</keyword>
<dbReference type="GO" id="GO:1902600">
    <property type="term" value="P:proton transmembrane transport"/>
    <property type="evidence" value="ECO:0007669"/>
    <property type="project" value="InterPro"/>
</dbReference>
<dbReference type="GO" id="GO:0006813">
    <property type="term" value="P:potassium ion transport"/>
    <property type="evidence" value="ECO:0007669"/>
    <property type="project" value="UniProtKB-KW"/>
</dbReference>
<evidence type="ECO:0000256" key="9">
    <source>
        <dbReference type="ARBA" id="ARBA00038341"/>
    </source>
</evidence>
<dbReference type="AlphaFoldDB" id="A0A1J7H250"/>
<sequence>MNLNVNETLYTQISEVNATMYKVCIAIPTPTTSDGIWGGQISGRTPLKSFLPLFDLQVIVIYAVTFICQYFLKHLNFPVFISQMLAGLILGSSIQQETVVKYKLMLFPYGSQEVLTSITSIGYAFFMFLTTVQMDFSMITRTGCKPWAIAMIGLAAPLVFCIPTFLIFHTQFHGLMGYAVKDLHIVLLSQTVLSTAVIASLLNELKITNSELGRLALSSVLVSDLVTTTITSFTTALTESNEVKHLVVNLVALVALCIFILFVCRPAMFWIIKQTPEGRAVKDGYIYLIISMVLVSGWVVVQIEQDFILGPFIFGLAVPEGPPLGSALVKKLNVFCTCLLLPIFVTCSVMKTDLSFKYLSAVSSVVIIVLVIVTHLLKITACTVVALYCKMPFKDALALALILNAKGIVEVGLYNGLYDAKVITVETYGIMMLSIMIAACIVKWSVKYLYDPSRKYAGYQTRNIMSLTADSELKVIACIHKQCHISSIIDVLDLCCPTTEQPIIVDVLHLIELVGRCTPIFISHRLQRTTSETFSHKSYSDEIILTFDFYALDNPGAVTAQAYTSISQANLMHDDVCQLALDKVASIIILPFHQKLSADGEIEFDDKNIRSLNCKVLEIAPCSVGILVSRATFQSGSQVRLAMVFLGGKDDREAFCLAKRAMRNPRISLVVYHIVHKEYMPDIEDVIDKDTLEDIQQAHSSLENVSYRQIIANDGQELSAFLRDIVDGHDFFIVGRRHGISSPQIHGLSDWSEFSELGVIGDLLASTDFGIRASLLVVQQQVKDE</sequence>
<dbReference type="PANTHER" id="PTHR32468:SF120">
    <property type="entry name" value="CATION_H+ EXCHANGER 3"/>
    <property type="match status" value="1"/>
</dbReference>
<evidence type="ECO:0000256" key="7">
    <source>
        <dbReference type="ARBA" id="ARBA00023065"/>
    </source>
</evidence>
<dbReference type="Proteomes" id="UP000188354">
    <property type="component" value="Chromosome LG12"/>
</dbReference>
<evidence type="ECO:0000256" key="5">
    <source>
        <dbReference type="ARBA" id="ARBA00022958"/>
    </source>
</evidence>
<name>A0A1J7H250_LUPAN</name>
<proteinExistence type="inferred from homology"/>
<dbReference type="Pfam" id="PF23256">
    <property type="entry name" value="CHX17_2nd"/>
    <property type="match status" value="1"/>
</dbReference>
<dbReference type="PANTHER" id="PTHR32468">
    <property type="entry name" value="CATION/H + ANTIPORTER"/>
    <property type="match status" value="1"/>
</dbReference>
<evidence type="ECO:0000256" key="3">
    <source>
        <dbReference type="ARBA" id="ARBA00022538"/>
    </source>
</evidence>
<feature type="transmembrane region" description="Helical" evidence="10">
    <location>
        <begin position="183"/>
        <end position="203"/>
    </location>
</feature>
<keyword evidence="14" id="KW-1185">Reference proteome</keyword>
<reference evidence="13 14" key="1">
    <citation type="journal article" date="2017" name="Plant Biotechnol. J.">
        <title>A comprehensive draft genome sequence for lupin (Lupinus angustifolius), an emerging health food: insights into plant-microbe interactions and legume evolution.</title>
        <authorList>
            <person name="Hane J.K."/>
            <person name="Ming Y."/>
            <person name="Kamphuis L.G."/>
            <person name="Nelson M.N."/>
            <person name="Garg G."/>
            <person name="Atkins C.A."/>
            <person name="Bayer P.E."/>
            <person name="Bravo A."/>
            <person name="Bringans S."/>
            <person name="Cannon S."/>
            <person name="Edwards D."/>
            <person name="Foley R."/>
            <person name="Gao L.L."/>
            <person name="Harrison M.J."/>
            <person name="Huang W."/>
            <person name="Hurgobin B."/>
            <person name="Li S."/>
            <person name="Liu C.W."/>
            <person name="McGrath A."/>
            <person name="Morahan G."/>
            <person name="Murray J."/>
            <person name="Weller J."/>
            <person name="Jian J."/>
            <person name="Singh K.B."/>
        </authorList>
    </citation>
    <scope>NUCLEOTIDE SEQUENCE [LARGE SCALE GENOMIC DNA]</scope>
    <source>
        <strain evidence="14">cv. Tanjil</strain>
        <tissue evidence="13">Whole plant</tissue>
    </source>
</reference>
<dbReference type="Gene3D" id="1.20.1530.20">
    <property type="match status" value="1"/>
</dbReference>
<dbReference type="EMBL" id="CM007372">
    <property type="protein sequence ID" value="OIW00586.1"/>
    <property type="molecule type" value="Genomic_DNA"/>
</dbReference>
<feature type="transmembrane region" description="Helical" evidence="10">
    <location>
        <begin position="114"/>
        <end position="134"/>
    </location>
</feature>
<keyword evidence="7" id="KW-0406">Ion transport</keyword>
<evidence type="ECO:0000256" key="10">
    <source>
        <dbReference type="SAM" id="Phobius"/>
    </source>
</evidence>
<dbReference type="InterPro" id="IPR050794">
    <property type="entry name" value="CPA2_transporter"/>
</dbReference>
<evidence type="ECO:0000313" key="13">
    <source>
        <dbReference type="EMBL" id="OIW00586.1"/>
    </source>
</evidence>
<evidence type="ECO:0000259" key="11">
    <source>
        <dbReference type="Pfam" id="PF00999"/>
    </source>
</evidence>
<evidence type="ECO:0000313" key="14">
    <source>
        <dbReference type="Proteomes" id="UP000188354"/>
    </source>
</evidence>
<feature type="transmembrane region" description="Helical" evidence="10">
    <location>
        <begin position="332"/>
        <end position="352"/>
    </location>
</feature>
<gene>
    <name evidence="13" type="ORF">TanjilG_14812</name>
</gene>
<dbReference type="KEGG" id="lang:109363050"/>
<feature type="transmembrane region" description="Helical" evidence="10">
    <location>
        <begin position="428"/>
        <end position="446"/>
    </location>
</feature>
<dbReference type="OrthoDB" id="1938353at2759"/>
<evidence type="ECO:0000256" key="8">
    <source>
        <dbReference type="ARBA" id="ARBA00023136"/>
    </source>
</evidence>
<feature type="domain" description="Cation/H+ exchanger transmembrane" evidence="11">
    <location>
        <begin position="64"/>
        <end position="440"/>
    </location>
</feature>
<accession>A0A1J7H250</accession>